<feature type="transmembrane region" description="Helical" evidence="1">
    <location>
        <begin position="176"/>
        <end position="194"/>
    </location>
</feature>
<feature type="transmembrane region" description="Helical" evidence="1">
    <location>
        <begin position="299"/>
        <end position="319"/>
    </location>
</feature>
<evidence type="ECO:0000313" key="3">
    <source>
        <dbReference type="EMBL" id="KKQ89326.1"/>
    </source>
</evidence>
<accession>A0A0G0PJ15</accession>
<protein>
    <recommendedName>
        <fullName evidence="2">Glycosyltransferase RgtA/B/C/D-like domain-containing protein</fullName>
    </recommendedName>
</protein>
<evidence type="ECO:0000313" key="4">
    <source>
        <dbReference type="Proteomes" id="UP000034893"/>
    </source>
</evidence>
<dbReference type="Pfam" id="PF13231">
    <property type="entry name" value="PMT_2"/>
    <property type="match status" value="1"/>
</dbReference>
<comment type="caution">
    <text evidence="3">The sequence shown here is derived from an EMBL/GenBank/DDBJ whole genome shotgun (WGS) entry which is preliminary data.</text>
</comment>
<keyword evidence="1" id="KW-0812">Transmembrane</keyword>
<reference evidence="3 4" key="1">
    <citation type="journal article" date="2015" name="Nature">
        <title>rRNA introns, odd ribosomes, and small enigmatic genomes across a large radiation of phyla.</title>
        <authorList>
            <person name="Brown C.T."/>
            <person name="Hug L.A."/>
            <person name="Thomas B.C."/>
            <person name="Sharon I."/>
            <person name="Castelle C.J."/>
            <person name="Singh A."/>
            <person name="Wilkins M.J."/>
            <person name="Williams K.H."/>
            <person name="Banfield J.F."/>
        </authorList>
    </citation>
    <scope>NUCLEOTIDE SEQUENCE [LARGE SCALE GENOMIC DNA]</scope>
</reference>
<feature type="transmembrane region" description="Helical" evidence="1">
    <location>
        <begin position="206"/>
        <end position="224"/>
    </location>
</feature>
<feature type="transmembrane region" description="Helical" evidence="1">
    <location>
        <begin position="326"/>
        <end position="344"/>
    </location>
</feature>
<gene>
    <name evidence="3" type="ORF">UT12_C0016G0003</name>
</gene>
<evidence type="ECO:0000259" key="2">
    <source>
        <dbReference type="Pfam" id="PF13231"/>
    </source>
</evidence>
<dbReference type="AlphaFoldDB" id="A0A0G0PJ15"/>
<feature type="transmembrane region" description="Helical" evidence="1">
    <location>
        <begin position="136"/>
        <end position="156"/>
    </location>
</feature>
<dbReference type="Proteomes" id="UP000034893">
    <property type="component" value="Unassembled WGS sequence"/>
</dbReference>
<feature type="transmembrane region" description="Helical" evidence="1">
    <location>
        <begin position="82"/>
        <end position="106"/>
    </location>
</feature>
<evidence type="ECO:0000256" key="1">
    <source>
        <dbReference type="SAM" id="Phobius"/>
    </source>
</evidence>
<feature type="transmembrane region" description="Helical" evidence="1">
    <location>
        <begin position="272"/>
        <end position="293"/>
    </location>
</feature>
<keyword evidence="1" id="KW-1133">Transmembrane helix</keyword>
<dbReference type="InterPro" id="IPR038731">
    <property type="entry name" value="RgtA/B/C-like"/>
</dbReference>
<sequence length="488" mass="55447">MPKKLSKLLESNSFLTNLVLLALLGGLIRLVFAVYLPLDGDEAYQILISNVAVIPMLKATLSAYPPLWSFILHFFEQIFQNYIVVRFLSGIVGTISIIIIGLIGRALFNPKVGILTALVFALSPTQIYYSSYLRVYAFAILVSLLTFILFINFLKHSSSAFKDNLLLFSIMTLGNYTYYLYPVLTLSLLTYLLYKIRTLGSKFKTFTILFILALLITLPLYLSFLRVEPVPSAALPQFSLQKIFLIPVHYTFPLNLAIAINPEILSINNLKIMLLGFSLVNIGLLAFTFTGRLKKNEQFLTIMLIIPILITIIFSIMVFSVFGLRSILIFSIPFYLFIGISIAKNGFLKNVYVIVSIITILSTLIFFAKKPSSAVDSFVFNNVNLKQPILHTEMTTFYYYSYKMPQLDHRAAIDSLYMNQINKTVLGFIPTELSKLKDKEFWLIEVIPSPLHKNQAVQFKSCVGKTHNQTLLQKFSDVNIIKYEPKTR</sequence>
<keyword evidence="1" id="KW-0472">Membrane</keyword>
<proteinExistence type="predicted"/>
<organism evidence="3 4">
    <name type="scientific">Candidatus Curtissbacteria bacterium GW2011_GWC2_38_9</name>
    <dbReference type="NCBI Taxonomy" id="1618414"/>
    <lineage>
        <taxon>Bacteria</taxon>
        <taxon>Candidatus Curtissiibacteriota</taxon>
    </lineage>
</organism>
<dbReference type="EMBL" id="LBVP01000016">
    <property type="protein sequence ID" value="KKQ89326.1"/>
    <property type="molecule type" value="Genomic_DNA"/>
</dbReference>
<feature type="transmembrane region" description="Helical" evidence="1">
    <location>
        <begin position="244"/>
        <end position="260"/>
    </location>
</feature>
<feature type="transmembrane region" description="Helical" evidence="1">
    <location>
        <begin position="350"/>
        <end position="368"/>
    </location>
</feature>
<name>A0A0G0PJ15_9BACT</name>
<feature type="domain" description="Glycosyltransferase RgtA/B/C/D-like" evidence="2">
    <location>
        <begin position="65"/>
        <end position="218"/>
    </location>
</feature>